<proteinExistence type="predicted"/>
<organism evidence="2 3">
    <name type="scientific">Desulfonema limicola</name>
    <dbReference type="NCBI Taxonomy" id="45656"/>
    <lineage>
        <taxon>Bacteria</taxon>
        <taxon>Pseudomonadati</taxon>
        <taxon>Thermodesulfobacteriota</taxon>
        <taxon>Desulfobacteria</taxon>
        <taxon>Desulfobacterales</taxon>
        <taxon>Desulfococcaceae</taxon>
        <taxon>Desulfonema</taxon>
    </lineage>
</organism>
<protein>
    <submittedName>
        <fullName evidence="2">Uncharacterized protein</fullName>
    </submittedName>
</protein>
<gene>
    <name evidence="2" type="ORF">dnl_40680</name>
</gene>
<dbReference type="KEGG" id="dli:dnl_40680"/>
<sequence length="185" mass="21762">MFLKKNKGNVTLLEFLCQEVDRQEIFYSGYNQYNSCYFIFNIQLIKVVKLIMKAKDFYTQTHLVVAAIRIYSYQNSEAPSVEAICKTLSIATEQGHLVCKKLDEMEIIEMVKGPYGSRLFIKDHLKIEEIPKDDPGTSIKDELERFQNTQKDFKQKIEEFKAKKDEEQKNLFAQIEERLKKKKSN</sequence>
<evidence type="ECO:0000313" key="3">
    <source>
        <dbReference type="Proteomes" id="UP000663720"/>
    </source>
</evidence>
<dbReference type="EMBL" id="CP061799">
    <property type="protein sequence ID" value="QTA81722.1"/>
    <property type="molecule type" value="Genomic_DNA"/>
</dbReference>
<reference evidence="2" key="1">
    <citation type="journal article" date="2021" name="Microb. Physiol.">
        <title>Proteogenomic Insights into the Physiology of Marine, Sulfate-Reducing, Filamentous Desulfonema limicola and Desulfonema magnum.</title>
        <authorList>
            <person name="Schnaars V."/>
            <person name="Wohlbrand L."/>
            <person name="Scheve S."/>
            <person name="Hinrichs C."/>
            <person name="Reinhardt R."/>
            <person name="Rabus R."/>
        </authorList>
    </citation>
    <scope>NUCLEOTIDE SEQUENCE</scope>
    <source>
        <strain evidence="2">5ac10</strain>
    </source>
</reference>
<accession>A0A975BAI5</accession>
<keyword evidence="3" id="KW-1185">Reference proteome</keyword>
<keyword evidence="1" id="KW-0175">Coiled coil</keyword>
<evidence type="ECO:0000256" key="1">
    <source>
        <dbReference type="SAM" id="Coils"/>
    </source>
</evidence>
<dbReference type="AlphaFoldDB" id="A0A975BAI5"/>
<feature type="coiled-coil region" evidence="1">
    <location>
        <begin position="143"/>
        <end position="177"/>
    </location>
</feature>
<dbReference type="Proteomes" id="UP000663720">
    <property type="component" value="Chromosome"/>
</dbReference>
<evidence type="ECO:0000313" key="2">
    <source>
        <dbReference type="EMBL" id="QTA81722.1"/>
    </source>
</evidence>
<name>A0A975BAI5_9BACT</name>